<accession>W2FQU9</accession>
<proteinExistence type="predicted"/>
<reference evidence="1" key="1">
    <citation type="submission" date="2013-11" db="EMBL/GenBank/DDBJ databases">
        <title>The Genome Sequence of Phytophthora parasitica CJ02B3.</title>
        <authorList>
            <consortium name="The Broad Institute Genomics Platform"/>
            <person name="Russ C."/>
            <person name="Tyler B."/>
            <person name="Panabieres F."/>
            <person name="Shan W."/>
            <person name="Tripathy S."/>
            <person name="Grunwald N."/>
            <person name="Machado M."/>
            <person name="Johnson C.S."/>
            <person name="Arredondo F."/>
            <person name="Hong C."/>
            <person name="Coffey M."/>
            <person name="Young S.K."/>
            <person name="Zeng Q."/>
            <person name="Gargeya S."/>
            <person name="Fitzgerald M."/>
            <person name="Abouelleil A."/>
            <person name="Alvarado L."/>
            <person name="Chapman S.B."/>
            <person name="Gainer-Dewar J."/>
            <person name="Goldberg J."/>
            <person name="Griggs A."/>
            <person name="Gujja S."/>
            <person name="Hansen M."/>
            <person name="Howarth C."/>
            <person name="Imamovic A."/>
            <person name="Ireland A."/>
            <person name="Larimer J."/>
            <person name="McCowan C."/>
            <person name="Murphy C."/>
            <person name="Pearson M."/>
            <person name="Poon T.W."/>
            <person name="Priest M."/>
            <person name="Roberts A."/>
            <person name="Saif S."/>
            <person name="Shea T."/>
            <person name="Sykes S."/>
            <person name="Wortman J."/>
            <person name="Nusbaum C."/>
            <person name="Birren B."/>
        </authorList>
    </citation>
    <scope>NUCLEOTIDE SEQUENCE [LARGE SCALE GENOMIC DNA]</scope>
    <source>
        <strain evidence="1">CJ02B3</strain>
    </source>
</reference>
<name>W2FQU9_PHYNI</name>
<organism evidence="1">
    <name type="scientific">Phytophthora nicotianae</name>
    <name type="common">Potato buckeye rot agent</name>
    <name type="synonym">Phytophthora parasitica</name>
    <dbReference type="NCBI Taxonomy" id="4792"/>
    <lineage>
        <taxon>Eukaryota</taxon>
        <taxon>Sar</taxon>
        <taxon>Stramenopiles</taxon>
        <taxon>Oomycota</taxon>
        <taxon>Peronosporomycetes</taxon>
        <taxon>Peronosporales</taxon>
        <taxon>Peronosporaceae</taxon>
        <taxon>Phytophthora</taxon>
    </lineage>
</organism>
<sequence length="81" mass="8957">PLLGRYSCESWAATLNATSITKTSGQIVSSGMLTMDILRLDNFHVYVAPSLPFRRLMSANLDTQAMTPSKHGMLLELHEGY</sequence>
<dbReference type="VEuPathDB" id="FungiDB:PPTG_21774"/>
<protein>
    <submittedName>
        <fullName evidence="1">Uncharacterized protein</fullName>
    </submittedName>
</protein>
<gene>
    <name evidence="1" type="ORF">L915_19991</name>
</gene>
<dbReference type="AlphaFoldDB" id="W2FQU9"/>
<evidence type="ECO:0000313" key="1">
    <source>
        <dbReference type="EMBL" id="ETK73029.1"/>
    </source>
</evidence>
<dbReference type="Proteomes" id="UP000053236">
    <property type="component" value="Unassembled WGS sequence"/>
</dbReference>
<dbReference type="EMBL" id="KI689435">
    <property type="protein sequence ID" value="ETK73029.1"/>
    <property type="molecule type" value="Genomic_DNA"/>
</dbReference>
<feature type="non-terminal residue" evidence="1">
    <location>
        <position position="1"/>
    </location>
</feature>